<evidence type="ECO:0000313" key="2">
    <source>
        <dbReference type="EMBL" id="MBH9575588.1"/>
    </source>
</evidence>
<keyword evidence="1" id="KW-0472">Membrane</keyword>
<gene>
    <name evidence="2" type="ORF">I7X39_01595</name>
</gene>
<sequence length="231" mass="24930">MTRRLQQGLSLVEMMVGITVGLIVVAGASTVAVNQIAEHKRVVLETQTQQELRAAGEIMVRELRKAGSWGSPELGLWSERTMAPRVNPYAAVTVSDGGKRIEFAYSKTLGLAAAYGADSAVSPADDERRGFRLNGEQLEFKLGAGGYQPLTDPASLVITRFEAKLNTTSSPLTSRCFKPCDPANSDCPPTLTVREVQVVVEAHARHDSKVQRKLDFTTRLGADLLSGSCQA</sequence>
<dbReference type="RefSeq" id="WP_198109198.1">
    <property type="nucleotide sequence ID" value="NZ_JAEDAK010000001.1"/>
</dbReference>
<evidence type="ECO:0000313" key="3">
    <source>
        <dbReference type="Proteomes" id="UP000613266"/>
    </source>
</evidence>
<reference evidence="2" key="1">
    <citation type="submission" date="2020-12" db="EMBL/GenBank/DDBJ databases">
        <title>The genome sequence of Inhella sp. 1Y17.</title>
        <authorList>
            <person name="Liu Y."/>
        </authorList>
    </citation>
    <scope>NUCLEOTIDE SEQUENCE</scope>
    <source>
        <strain evidence="2">1Y17</strain>
    </source>
</reference>
<dbReference type="Pfam" id="PF07963">
    <property type="entry name" value="N_methyl"/>
    <property type="match status" value="1"/>
</dbReference>
<accession>A0A931IYX1</accession>
<dbReference type="InterPro" id="IPR012902">
    <property type="entry name" value="N_methyl_site"/>
</dbReference>
<dbReference type="PROSITE" id="PS00409">
    <property type="entry name" value="PROKAR_NTER_METHYL"/>
    <property type="match status" value="1"/>
</dbReference>
<dbReference type="AlphaFoldDB" id="A0A931IYX1"/>
<keyword evidence="1" id="KW-1133">Transmembrane helix</keyword>
<organism evidence="2 3">
    <name type="scientific">Inhella proteolytica</name>
    <dbReference type="NCBI Taxonomy" id="2795029"/>
    <lineage>
        <taxon>Bacteria</taxon>
        <taxon>Pseudomonadati</taxon>
        <taxon>Pseudomonadota</taxon>
        <taxon>Betaproteobacteria</taxon>
        <taxon>Burkholderiales</taxon>
        <taxon>Sphaerotilaceae</taxon>
        <taxon>Inhella</taxon>
    </lineage>
</organism>
<keyword evidence="3" id="KW-1185">Reference proteome</keyword>
<name>A0A931IYX1_9BURK</name>
<protein>
    <submittedName>
        <fullName evidence="2">Prepilin-type N-terminal cleavage/methylation domain-containing protein</fullName>
    </submittedName>
</protein>
<proteinExistence type="predicted"/>
<dbReference type="EMBL" id="JAEDAK010000001">
    <property type="protein sequence ID" value="MBH9575588.1"/>
    <property type="molecule type" value="Genomic_DNA"/>
</dbReference>
<feature type="transmembrane region" description="Helical" evidence="1">
    <location>
        <begin position="12"/>
        <end position="33"/>
    </location>
</feature>
<dbReference type="NCBIfam" id="TIGR02532">
    <property type="entry name" value="IV_pilin_GFxxxE"/>
    <property type="match status" value="1"/>
</dbReference>
<comment type="caution">
    <text evidence="2">The sequence shown here is derived from an EMBL/GenBank/DDBJ whole genome shotgun (WGS) entry which is preliminary data.</text>
</comment>
<evidence type="ECO:0000256" key="1">
    <source>
        <dbReference type="SAM" id="Phobius"/>
    </source>
</evidence>
<dbReference type="Proteomes" id="UP000613266">
    <property type="component" value="Unassembled WGS sequence"/>
</dbReference>
<keyword evidence="1" id="KW-0812">Transmembrane</keyword>